<sequence length="147" mass="16411">MTPLLMALTLKAPGSRPAPNGAGTLSLWSTRKKLISKNKAKGPLEQKASLGGSSFFGFQCLIKLPNQRGPFFEAWIALGYFVCSGQSCKSKPPYRQIHLRTYVAIKLHAKNNASCISWINHDKCLARLHPFYMISRNKFSVNHESDM</sequence>
<dbReference type="RefSeq" id="YP_003412112.1">
    <property type="nucleotide sequence ID" value="NC_013765.1"/>
</dbReference>
<dbReference type="GeneID" id="8746979"/>
<gene>
    <name evidence="1" type="primary">ORF147</name>
    <name evidence="1" type="ORF">PhlaMp39</name>
</gene>
<reference evidence="1" key="1">
    <citation type="submission" date="2009-07" db="EMBL/GenBank/DDBJ databases">
        <authorList>
            <person name="Xue J.-Y."/>
            <person name="Li L."/>
            <person name="Wang B."/>
            <person name="Liu Y."/>
            <person name="Qiu Y.-L."/>
        </authorList>
    </citation>
    <scope>NUCLEOTIDE SEQUENCE</scope>
</reference>
<geneLocation type="mitochondrion" evidence="1"/>
<dbReference type="EMBL" id="GQ376531">
    <property type="protein sequence ID" value="ACT75320.1"/>
    <property type="molecule type" value="Genomic_DNA"/>
</dbReference>
<protein>
    <submittedName>
        <fullName evidence="1">Uncharacterized protein ORF147</fullName>
    </submittedName>
</protein>
<proteinExistence type="predicted"/>
<name>D3J0K6_9EMBR</name>
<reference evidence="1" key="2">
    <citation type="journal article" date="2010" name="Curr. Genet.">
        <title>The complete mitochondrial genome sequence of the hornwort Phaeoceros laevis: retention of many ancient pseudogenes and conservative evolution of mitochondrial genomes in hornworts.</title>
        <authorList>
            <person name="Xue J.Y."/>
            <person name="Liu Y."/>
            <person name="Li L."/>
            <person name="Wang B."/>
            <person name="Qiu Y.L."/>
        </authorList>
    </citation>
    <scope>NUCLEOTIDE SEQUENCE</scope>
</reference>
<keyword evidence="1" id="KW-0496">Mitochondrion</keyword>
<organism evidence="1">
    <name type="scientific">Phaeoceros laevis</name>
    <dbReference type="NCBI Taxonomy" id="37308"/>
    <lineage>
        <taxon>Eukaryota</taxon>
        <taxon>Viridiplantae</taxon>
        <taxon>Streptophyta</taxon>
        <taxon>Embryophyta</taxon>
        <taxon>Anthocerotophyta</taxon>
        <taxon>Anthocerotopsida</taxon>
        <taxon>Notothylidae</taxon>
        <taxon>Notothyladales</taxon>
        <taxon>Notothyladaceae</taxon>
        <taxon>Phaeoceros</taxon>
    </lineage>
</organism>
<dbReference type="AlphaFoldDB" id="D3J0K6"/>
<evidence type="ECO:0000313" key="1">
    <source>
        <dbReference type="EMBL" id="ACT75320.1"/>
    </source>
</evidence>
<accession>D3J0K6</accession>